<dbReference type="AlphaFoldDB" id="X1B6V2"/>
<reference evidence="1" key="1">
    <citation type="journal article" date="2014" name="Front. Microbiol.">
        <title>High frequency of phylogenetically diverse reductive dehalogenase-homologous genes in deep subseafloor sedimentary metagenomes.</title>
        <authorList>
            <person name="Kawai M."/>
            <person name="Futagami T."/>
            <person name="Toyoda A."/>
            <person name="Takaki Y."/>
            <person name="Nishi S."/>
            <person name="Hori S."/>
            <person name="Arai W."/>
            <person name="Tsubouchi T."/>
            <person name="Morono Y."/>
            <person name="Uchiyama I."/>
            <person name="Ito T."/>
            <person name="Fujiyama A."/>
            <person name="Inagaki F."/>
            <person name="Takami H."/>
        </authorList>
    </citation>
    <scope>NUCLEOTIDE SEQUENCE</scope>
    <source>
        <strain evidence="1">Expedition CK06-06</strain>
    </source>
</reference>
<proteinExistence type="predicted"/>
<accession>X1B6V2</accession>
<dbReference type="EMBL" id="BART01014767">
    <property type="protein sequence ID" value="GAG76997.1"/>
    <property type="molecule type" value="Genomic_DNA"/>
</dbReference>
<protein>
    <submittedName>
        <fullName evidence="1">Uncharacterized protein</fullName>
    </submittedName>
</protein>
<sequence>MVKFEKMATMPSEVHAGVEITMQYDPESNEISFWQHDTVNKVSKRIGQTYQYRPNYDDFYS</sequence>
<gene>
    <name evidence="1" type="ORF">S01H4_29170</name>
</gene>
<comment type="caution">
    <text evidence="1">The sequence shown here is derived from an EMBL/GenBank/DDBJ whole genome shotgun (WGS) entry which is preliminary data.</text>
</comment>
<organism evidence="1">
    <name type="scientific">marine sediment metagenome</name>
    <dbReference type="NCBI Taxonomy" id="412755"/>
    <lineage>
        <taxon>unclassified sequences</taxon>
        <taxon>metagenomes</taxon>
        <taxon>ecological metagenomes</taxon>
    </lineage>
</organism>
<name>X1B6V2_9ZZZZ</name>
<evidence type="ECO:0000313" key="1">
    <source>
        <dbReference type="EMBL" id="GAG76997.1"/>
    </source>
</evidence>
<feature type="non-terminal residue" evidence="1">
    <location>
        <position position="61"/>
    </location>
</feature>